<reference evidence="8 9" key="1">
    <citation type="submission" date="2024-04" db="EMBL/GenBank/DDBJ databases">
        <title>Human intestinal bacterial collection.</title>
        <authorList>
            <person name="Pauvert C."/>
            <person name="Hitch T.C.A."/>
            <person name="Clavel T."/>
        </authorList>
    </citation>
    <scope>NUCLEOTIDE SEQUENCE [LARGE SCALE GENOMIC DNA]</scope>
    <source>
        <strain evidence="8 9">CLA-KB-H42</strain>
    </source>
</reference>
<sequence>MRRKAWIPVWAIIIASILIATQYGKVPPSQPSMIESLGLSYTMQGLLMTAFSASALVMALFGGVLIDRFGARRVVSVALTVSVVGTVIGMFMTNDAGLLASRVLEGAGYGVTMTAGPVIIAAWYEPAKRGIVSGVWGANVGIGMLISLGVANPILSSADWTGMWVFSLVSTVLAALLVVICVRMPDLADRRDLDEIEAEREGKKHGLLWGYMAPLAMITAFMFFLVGGATDAFNSFTITYLNIDLGHAYEDANMASMVASFGMLVGSLIVGVIFARVRDKGMVLIVNIVLCIIVQFAWFNLDASMPVMFIVAFFAGCVLGAAPTIFFAIPPFVARSSTTVGAAVALVVLGQNLGTLAIPTLVGSVLDHASYSAAAWVMGGLSCVALVAAFVFRSQFRKREQAGELSD</sequence>
<keyword evidence="3 6" id="KW-0812">Transmembrane</keyword>
<feature type="transmembrane region" description="Helical" evidence="6">
    <location>
        <begin position="254"/>
        <end position="275"/>
    </location>
</feature>
<dbReference type="PROSITE" id="PS50850">
    <property type="entry name" value="MFS"/>
    <property type="match status" value="1"/>
</dbReference>
<feature type="transmembrane region" description="Helical" evidence="6">
    <location>
        <begin position="163"/>
        <end position="185"/>
    </location>
</feature>
<evidence type="ECO:0000256" key="2">
    <source>
        <dbReference type="ARBA" id="ARBA00022475"/>
    </source>
</evidence>
<dbReference type="SUPFAM" id="SSF103473">
    <property type="entry name" value="MFS general substrate transporter"/>
    <property type="match status" value="1"/>
</dbReference>
<accession>A0ABV1JEU9</accession>
<gene>
    <name evidence="8" type="ORF">AAA083_11575</name>
</gene>
<evidence type="ECO:0000256" key="4">
    <source>
        <dbReference type="ARBA" id="ARBA00022989"/>
    </source>
</evidence>
<feature type="transmembrane region" description="Helical" evidence="6">
    <location>
        <begin position="106"/>
        <end position="124"/>
    </location>
</feature>
<evidence type="ECO:0000256" key="3">
    <source>
        <dbReference type="ARBA" id="ARBA00022692"/>
    </source>
</evidence>
<dbReference type="PANTHER" id="PTHR43124">
    <property type="entry name" value="PURINE EFFLUX PUMP PBUE"/>
    <property type="match status" value="1"/>
</dbReference>
<feature type="transmembrane region" description="Helical" evidence="6">
    <location>
        <begin position="340"/>
        <end position="361"/>
    </location>
</feature>
<name>A0ABV1JEU9_9ACTN</name>
<keyword evidence="5 6" id="KW-0472">Membrane</keyword>
<dbReference type="InterPro" id="IPR011701">
    <property type="entry name" value="MFS"/>
</dbReference>
<dbReference type="Pfam" id="PF07690">
    <property type="entry name" value="MFS_1"/>
    <property type="match status" value="1"/>
</dbReference>
<feature type="transmembrane region" description="Helical" evidence="6">
    <location>
        <begin position="7"/>
        <end position="24"/>
    </location>
</feature>
<organism evidence="8 9">
    <name type="scientific">Raoultibacter massiliensis</name>
    <dbReference type="NCBI Taxonomy" id="1852371"/>
    <lineage>
        <taxon>Bacteria</taxon>
        <taxon>Bacillati</taxon>
        <taxon>Actinomycetota</taxon>
        <taxon>Coriobacteriia</taxon>
        <taxon>Eggerthellales</taxon>
        <taxon>Eggerthellaceae</taxon>
        <taxon>Raoultibacter</taxon>
    </lineage>
</organism>
<protein>
    <submittedName>
        <fullName evidence="8">MFS transporter</fullName>
    </submittedName>
</protein>
<dbReference type="InterPro" id="IPR020846">
    <property type="entry name" value="MFS_dom"/>
</dbReference>
<dbReference type="EMBL" id="JBBNOP010000010">
    <property type="protein sequence ID" value="MEQ3363613.1"/>
    <property type="molecule type" value="Genomic_DNA"/>
</dbReference>
<feature type="transmembrane region" description="Helical" evidence="6">
    <location>
        <begin position="282"/>
        <end position="301"/>
    </location>
</feature>
<feature type="transmembrane region" description="Helical" evidence="6">
    <location>
        <begin position="73"/>
        <end position="94"/>
    </location>
</feature>
<evidence type="ECO:0000313" key="9">
    <source>
        <dbReference type="Proteomes" id="UP001487305"/>
    </source>
</evidence>
<feature type="transmembrane region" description="Helical" evidence="6">
    <location>
        <begin position="206"/>
        <end position="226"/>
    </location>
</feature>
<evidence type="ECO:0000313" key="8">
    <source>
        <dbReference type="EMBL" id="MEQ3363613.1"/>
    </source>
</evidence>
<keyword evidence="4 6" id="KW-1133">Transmembrane helix</keyword>
<feature type="transmembrane region" description="Helical" evidence="6">
    <location>
        <begin position="44"/>
        <end position="66"/>
    </location>
</feature>
<comment type="caution">
    <text evidence="8">The sequence shown here is derived from an EMBL/GenBank/DDBJ whole genome shotgun (WGS) entry which is preliminary data.</text>
</comment>
<dbReference type="PANTHER" id="PTHR43124:SF3">
    <property type="entry name" value="CHLORAMPHENICOL EFFLUX PUMP RV0191"/>
    <property type="match status" value="1"/>
</dbReference>
<evidence type="ECO:0000256" key="1">
    <source>
        <dbReference type="ARBA" id="ARBA00004651"/>
    </source>
</evidence>
<feature type="transmembrane region" description="Helical" evidence="6">
    <location>
        <begin position="307"/>
        <end position="328"/>
    </location>
</feature>
<evidence type="ECO:0000256" key="6">
    <source>
        <dbReference type="SAM" id="Phobius"/>
    </source>
</evidence>
<dbReference type="RefSeq" id="WP_180963450.1">
    <property type="nucleotide sequence ID" value="NZ_JBBNOP010000010.1"/>
</dbReference>
<dbReference type="Gene3D" id="1.20.1250.20">
    <property type="entry name" value="MFS general substrate transporter like domains"/>
    <property type="match status" value="2"/>
</dbReference>
<feature type="domain" description="Major facilitator superfamily (MFS) profile" evidence="7">
    <location>
        <begin position="8"/>
        <end position="397"/>
    </location>
</feature>
<evidence type="ECO:0000259" key="7">
    <source>
        <dbReference type="PROSITE" id="PS50850"/>
    </source>
</evidence>
<evidence type="ECO:0000256" key="5">
    <source>
        <dbReference type="ARBA" id="ARBA00023136"/>
    </source>
</evidence>
<dbReference type="InterPro" id="IPR036259">
    <property type="entry name" value="MFS_trans_sf"/>
</dbReference>
<feature type="transmembrane region" description="Helical" evidence="6">
    <location>
        <begin position="131"/>
        <end position="151"/>
    </location>
</feature>
<dbReference type="InterPro" id="IPR050189">
    <property type="entry name" value="MFS_Efflux_Transporters"/>
</dbReference>
<keyword evidence="9" id="KW-1185">Reference proteome</keyword>
<feature type="transmembrane region" description="Helical" evidence="6">
    <location>
        <begin position="373"/>
        <end position="392"/>
    </location>
</feature>
<keyword evidence="2" id="KW-1003">Cell membrane</keyword>
<comment type="subcellular location">
    <subcellularLocation>
        <location evidence="1">Cell membrane</location>
        <topology evidence="1">Multi-pass membrane protein</topology>
    </subcellularLocation>
</comment>
<dbReference type="Proteomes" id="UP001487305">
    <property type="component" value="Unassembled WGS sequence"/>
</dbReference>
<proteinExistence type="predicted"/>